<dbReference type="EMBL" id="BNJJ01000002">
    <property type="protein sequence ID" value="GHO82639.1"/>
    <property type="molecule type" value="Genomic_DNA"/>
</dbReference>
<organism evidence="5 6">
    <name type="scientific">Dictyobacter formicarum</name>
    <dbReference type="NCBI Taxonomy" id="2778368"/>
    <lineage>
        <taxon>Bacteria</taxon>
        <taxon>Bacillati</taxon>
        <taxon>Chloroflexota</taxon>
        <taxon>Ktedonobacteria</taxon>
        <taxon>Ktedonobacterales</taxon>
        <taxon>Dictyobacteraceae</taxon>
        <taxon>Dictyobacter</taxon>
    </lineage>
</organism>
<gene>
    <name evidence="5" type="ORF">KSZ_06450</name>
</gene>
<dbReference type="NCBIfam" id="NF033587">
    <property type="entry name" value="transpos_IS6"/>
    <property type="match status" value="1"/>
</dbReference>
<name>A0ABQ3V9W8_9CHLR</name>
<evidence type="ECO:0000313" key="6">
    <source>
        <dbReference type="Proteomes" id="UP000635565"/>
    </source>
</evidence>
<dbReference type="InterPro" id="IPR032874">
    <property type="entry name" value="DDE_dom"/>
</dbReference>
<comment type="caution">
    <text evidence="5">The sequence shown here is derived from an EMBL/GenBank/DDBJ whole genome shotgun (WGS) entry which is preliminary data.</text>
</comment>
<evidence type="ECO:0000256" key="1">
    <source>
        <dbReference type="ARBA" id="ARBA00022578"/>
    </source>
</evidence>
<dbReference type="PANTHER" id="PTHR35528:SF3">
    <property type="entry name" value="BLL1675 PROTEIN"/>
    <property type="match status" value="1"/>
</dbReference>
<keyword evidence="2" id="KW-0238">DNA-binding</keyword>
<dbReference type="PANTHER" id="PTHR35528">
    <property type="entry name" value="BLL1675 PROTEIN"/>
    <property type="match status" value="1"/>
</dbReference>
<evidence type="ECO:0000259" key="4">
    <source>
        <dbReference type="Pfam" id="PF13610"/>
    </source>
</evidence>
<evidence type="ECO:0000313" key="5">
    <source>
        <dbReference type="EMBL" id="GHO82639.1"/>
    </source>
</evidence>
<dbReference type="Pfam" id="PF13610">
    <property type="entry name" value="DDE_Tnp_IS240"/>
    <property type="match status" value="1"/>
</dbReference>
<evidence type="ECO:0000256" key="2">
    <source>
        <dbReference type="ARBA" id="ARBA00023125"/>
    </source>
</evidence>
<feature type="domain" description="DDE" evidence="4">
    <location>
        <begin position="110"/>
        <end position="212"/>
    </location>
</feature>
<sequence>MNCPYCAETMTQKRAKKTKLGYTTFFCTQCRHTFNERTGTPFNYLEFPTDIVLLAVIWRLRYKLSLRDVAEMFLERGFPFTHEAIRDWEARFASLIKDQLRVKRQGQAGKSWYVDETYIKVHGTWCYLYRAIDHDGNLVDSMLSEKRNMEAAQMFFKQAVAVVGSIPDQVTTDGHASYPRAIRETMGSNVRHRTSKYLNNRLEQDHRGIKQR</sequence>
<reference evidence="5 6" key="1">
    <citation type="journal article" date="2021" name="Int. J. Syst. Evol. Microbiol.">
        <title>Reticulibacter mediterranei gen. nov., sp. nov., within the new family Reticulibacteraceae fam. nov., and Ktedonospora formicarum gen. nov., sp. nov., Ktedonobacter robiniae sp. nov., Dictyobacter formicarum sp. nov. and Dictyobacter arantiisoli sp. nov., belonging to the class Ktedonobacteria.</title>
        <authorList>
            <person name="Yabe S."/>
            <person name="Zheng Y."/>
            <person name="Wang C.M."/>
            <person name="Sakai Y."/>
            <person name="Abe K."/>
            <person name="Yokota A."/>
            <person name="Donadio S."/>
            <person name="Cavaletti L."/>
            <person name="Monciardini P."/>
        </authorList>
    </citation>
    <scope>NUCLEOTIDE SEQUENCE [LARGE SCALE GENOMIC DNA]</scope>
    <source>
        <strain evidence="5 6">SOSP1-9</strain>
    </source>
</reference>
<keyword evidence="3" id="KW-0233">DNA recombination</keyword>
<proteinExistence type="predicted"/>
<evidence type="ECO:0000256" key="3">
    <source>
        <dbReference type="ARBA" id="ARBA00023172"/>
    </source>
</evidence>
<keyword evidence="6" id="KW-1185">Reference proteome</keyword>
<dbReference type="InterPro" id="IPR047930">
    <property type="entry name" value="Transpos_IS6"/>
</dbReference>
<dbReference type="Proteomes" id="UP000635565">
    <property type="component" value="Unassembled WGS sequence"/>
</dbReference>
<dbReference type="InterPro" id="IPR052183">
    <property type="entry name" value="IS_Transposase"/>
</dbReference>
<keyword evidence="1" id="KW-0815">Transposition</keyword>
<accession>A0ABQ3V9W8</accession>
<protein>
    <submittedName>
        <fullName evidence="5">IS6 family transposase</fullName>
    </submittedName>
</protein>